<sequence length="79" mass="8634">MTRSCDGATFIKKFRPSRQKQGDQDWFDPLAAEEGSSMVAAEIQAATPKMRAKSRSNTKATTVPEAEKLRPPPLALTLA</sequence>
<keyword evidence="3" id="KW-1185">Reference proteome</keyword>
<name>A0ABQ4PTZ6_9PROT</name>
<proteinExistence type="predicted"/>
<dbReference type="Proteomes" id="UP001161064">
    <property type="component" value="Unassembled WGS sequence"/>
</dbReference>
<protein>
    <submittedName>
        <fullName evidence="2">Uncharacterized protein</fullName>
    </submittedName>
</protein>
<evidence type="ECO:0000313" key="3">
    <source>
        <dbReference type="Proteomes" id="UP001161064"/>
    </source>
</evidence>
<dbReference type="EMBL" id="BPFZ01000003">
    <property type="protein sequence ID" value="GIU66487.1"/>
    <property type="molecule type" value="Genomic_DNA"/>
</dbReference>
<organism evidence="2 3">
    <name type="scientific">Candidatus Phycosocius spiralis</name>
    <dbReference type="NCBI Taxonomy" id="2815099"/>
    <lineage>
        <taxon>Bacteria</taxon>
        <taxon>Pseudomonadati</taxon>
        <taxon>Pseudomonadota</taxon>
        <taxon>Alphaproteobacteria</taxon>
        <taxon>Caulobacterales</taxon>
        <taxon>Caulobacterales incertae sedis</taxon>
        <taxon>Candidatus Phycosocius</taxon>
    </lineage>
</organism>
<comment type="caution">
    <text evidence="2">The sequence shown here is derived from an EMBL/GenBank/DDBJ whole genome shotgun (WGS) entry which is preliminary data.</text>
</comment>
<feature type="region of interest" description="Disordered" evidence="1">
    <location>
        <begin position="1"/>
        <end position="24"/>
    </location>
</feature>
<evidence type="ECO:0000256" key="1">
    <source>
        <dbReference type="SAM" id="MobiDB-lite"/>
    </source>
</evidence>
<dbReference type="RefSeq" id="WP_284359038.1">
    <property type="nucleotide sequence ID" value="NZ_BPFZ01000003.1"/>
</dbReference>
<gene>
    <name evidence="2" type="ORF">PsB1_0641</name>
</gene>
<evidence type="ECO:0000313" key="2">
    <source>
        <dbReference type="EMBL" id="GIU66487.1"/>
    </source>
</evidence>
<feature type="region of interest" description="Disordered" evidence="1">
    <location>
        <begin position="46"/>
        <end position="79"/>
    </location>
</feature>
<reference evidence="2" key="1">
    <citation type="submission" date="2021-05" db="EMBL/GenBank/DDBJ databases">
        <authorList>
            <person name="Tanabe Y."/>
        </authorList>
    </citation>
    <scope>NUCLEOTIDE SEQUENCE</scope>
    <source>
        <strain evidence="2">BOTRYCO-1</strain>
    </source>
</reference>
<accession>A0ABQ4PTZ6</accession>
<reference evidence="2" key="2">
    <citation type="journal article" date="2023" name="ISME Commun">
        <title>Characterization of a bloom-associated alphaproteobacterial lineage, 'Candidatus Phycosocius': insights into freshwater algal-bacterial interactions.</title>
        <authorList>
            <person name="Tanabe Y."/>
            <person name="Yamaguchi H."/>
            <person name="Yoshida M."/>
            <person name="Kai A."/>
            <person name="Okazaki Y."/>
        </authorList>
    </citation>
    <scope>NUCLEOTIDE SEQUENCE</scope>
    <source>
        <strain evidence="2">BOTRYCO-1</strain>
    </source>
</reference>